<evidence type="ECO:0000313" key="1">
    <source>
        <dbReference type="EMBL" id="RKF23632.1"/>
    </source>
</evidence>
<evidence type="ECO:0000313" key="2">
    <source>
        <dbReference type="Proteomes" id="UP000285744"/>
    </source>
</evidence>
<reference evidence="1 2" key="1">
    <citation type="journal article" date="2018" name="Int. J. Syst. Evol. Microbiol.">
        <title>Micromonospora globbae sp. nov., an endophytic actinomycete isolated from roots of Globba winitii C. H. Wright.</title>
        <authorList>
            <person name="Kuncharoen N."/>
            <person name="Pittayakhajonwut P."/>
            <person name="Tanasupawat S."/>
        </authorList>
    </citation>
    <scope>NUCLEOTIDE SEQUENCE [LARGE SCALE GENOMIC DNA]</scope>
    <source>
        <strain evidence="1 2">WPS1-2</strain>
    </source>
</reference>
<dbReference type="SUPFAM" id="SSF56349">
    <property type="entry name" value="DNA breaking-rejoining enzymes"/>
    <property type="match status" value="1"/>
</dbReference>
<protein>
    <recommendedName>
        <fullName evidence="3">Integrase</fullName>
    </recommendedName>
</protein>
<evidence type="ECO:0008006" key="3">
    <source>
        <dbReference type="Google" id="ProtNLM"/>
    </source>
</evidence>
<accession>A0A420ESH7</accession>
<sequence>MPLVDLQWLLGHVRITTTQIYLRPRQEEVVGRLRAYHQRRMIDPQTPPPVVAGGYRPEVLATLLGAGAPS</sequence>
<dbReference type="InterPro" id="IPR011010">
    <property type="entry name" value="DNA_brk_join_enz"/>
</dbReference>
<dbReference type="RefSeq" id="WP_120332045.1">
    <property type="nucleotide sequence ID" value="NZ_RAQQ01000039.1"/>
</dbReference>
<gene>
    <name evidence="1" type="ORF">D7I43_30605</name>
</gene>
<proteinExistence type="predicted"/>
<dbReference type="GO" id="GO:0003677">
    <property type="term" value="F:DNA binding"/>
    <property type="evidence" value="ECO:0007669"/>
    <property type="project" value="InterPro"/>
</dbReference>
<comment type="caution">
    <text evidence="1">The sequence shown here is derived from an EMBL/GenBank/DDBJ whole genome shotgun (WGS) entry which is preliminary data.</text>
</comment>
<name>A0A420ESH7_9ACTN</name>
<organism evidence="1 2">
    <name type="scientific">Micromonospora globbae</name>
    <dbReference type="NCBI Taxonomy" id="1894969"/>
    <lineage>
        <taxon>Bacteria</taxon>
        <taxon>Bacillati</taxon>
        <taxon>Actinomycetota</taxon>
        <taxon>Actinomycetes</taxon>
        <taxon>Micromonosporales</taxon>
        <taxon>Micromonosporaceae</taxon>
        <taxon>Micromonospora</taxon>
    </lineage>
</organism>
<dbReference type="OrthoDB" id="3216232at2"/>
<dbReference type="Proteomes" id="UP000285744">
    <property type="component" value="Unassembled WGS sequence"/>
</dbReference>
<dbReference type="EMBL" id="RAQQ01000039">
    <property type="protein sequence ID" value="RKF23632.1"/>
    <property type="molecule type" value="Genomic_DNA"/>
</dbReference>
<dbReference type="AlphaFoldDB" id="A0A420ESH7"/>